<dbReference type="InterPro" id="IPR001466">
    <property type="entry name" value="Beta-lactam-related"/>
</dbReference>
<comment type="caution">
    <text evidence="4">The sequence shown here is derived from an EMBL/GenBank/DDBJ whole genome shotgun (WGS) entry which is preliminary data.</text>
</comment>
<feature type="chain" id="PRO_5046506622" evidence="2">
    <location>
        <begin position="20"/>
        <end position="513"/>
    </location>
</feature>
<dbReference type="InterPro" id="IPR012338">
    <property type="entry name" value="Beta-lactam/transpept-like"/>
</dbReference>
<dbReference type="RefSeq" id="WP_226762724.1">
    <property type="nucleotide sequence ID" value="NZ_JAJAWG010000001.1"/>
</dbReference>
<feature type="signal peptide" evidence="2">
    <location>
        <begin position="1"/>
        <end position="19"/>
    </location>
</feature>
<dbReference type="PANTHER" id="PTHR43283:SF7">
    <property type="entry name" value="BETA-LACTAMASE-RELATED DOMAIN-CONTAINING PROTEIN"/>
    <property type="match status" value="1"/>
</dbReference>
<dbReference type="EMBL" id="JAJAWG010000001">
    <property type="protein sequence ID" value="MCB5194904.1"/>
    <property type="molecule type" value="Genomic_DNA"/>
</dbReference>
<keyword evidence="5" id="KW-1185">Reference proteome</keyword>
<evidence type="ECO:0000256" key="2">
    <source>
        <dbReference type="SAM" id="SignalP"/>
    </source>
</evidence>
<evidence type="ECO:0000313" key="4">
    <source>
        <dbReference type="EMBL" id="MCB5194904.1"/>
    </source>
</evidence>
<dbReference type="Proteomes" id="UP001198034">
    <property type="component" value="Unassembled WGS sequence"/>
</dbReference>
<feature type="domain" description="Beta-lactamase-related" evidence="3">
    <location>
        <begin position="68"/>
        <end position="339"/>
    </location>
</feature>
<proteinExistence type="predicted"/>
<dbReference type="PANTHER" id="PTHR43283">
    <property type="entry name" value="BETA-LACTAMASE-RELATED"/>
    <property type="match status" value="1"/>
</dbReference>
<dbReference type="Pfam" id="PF00144">
    <property type="entry name" value="Beta-lactamase"/>
    <property type="match status" value="1"/>
</dbReference>
<feature type="compositionally biased region" description="Basic and acidic residues" evidence="1">
    <location>
        <begin position="442"/>
        <end position="452"/>
    </location>
</feature>
<accession>A0ABS8BGR5</accession>
<dbReference type="InterPro" id="IPR050789">
    <property type="entry name" value="Diverse_Enzym_Activities"/>
</dbReference>
<dbReference type="Gene3D" id="3.40.710.10">
    <property type="entry name" value="DD-peptidase/beta-lactamase superfamily"/>
    <property type="match status" value="1"/>
</dbReference>
<gene>
    <name evidence="4" type="ORF">LG219_01185</name>
</gene>
<sequence length="513" mass="57354">MQYRMISIAIALSLGLSQAASSDLLTPQVLEPTLAQFKTATPESVGLDSAQLTKMLNYLQTPGFDMESIIIARHGKVVLEAYVAPFHADIPHQVNSVTKSFMATLIGMLINDGKLKLTDTVADILPQYADLPNAKLITVEQLLGMKSGLLWQEWRSDNFGDFGELKRQPDIDIVKFVLNRSLEPDQVNNFNYNSGGSDLLGVLGEAALGSSLADYAEQRLFKPLGISNTRWINSDQQGHLGGGRGLYIMPLDMLKLGELYRQNGVWQGAQILPASWVQYATAPMLNITSGSHYYGAQWWVGQNREWYSAQGYGGQIIAVFPQDDITMVMTSRNNGNNFSFGFSALREYYLKLKDQRAENPIALAALQEKITQLATPTPTSKLRSPLEKIIHNRKIDINNPSHYLSQLQFEFNQDVVAIRMSPRKWSESPFKVQARLGAAWHSEPRPHVDDPLQKSSTESMRATRAQWLDKQTLQVESIDLDETWGLSFKIKFKGNKATLLNMNDSIASQGNIR</sequence>
<organism evidence="4 5">
    <name type="scientific">Deefgea salmonis</name>
    <dbReference type="NCBI Taxonomy" id="2875502"/>
    <lineage>
        <taxon>Bacteria</taxon>
        <taxon>Pseudomonadati</taxon>
        <taxon>Pseudomonadota</taxon>
        <taxon>Betaproteobacteria</taxon>
        <taxon>Neisseriales</taxon>
        <taxon>Chitinibacteraceae</taxon>
        <taxon>Deefgea</taxon>
    </lineage>
</organism>
<keyword evidence="2" id="KW-0732">Signal</keyword>
<evidence type="ECO:0000259" key="3">
    <source>
        <dbReference type="Pfam" id="PF00144"/>
    </source>
</evidence>
<protein>
    <submittedName>
        <fullName evidence="4">Beta-lactamase family protein</fullName>
    </submittedName>
</protein>
<evidence type="ECO:0000313" key="5">
    <source>
        <dbReference type="Proteomes" id="UP001198034"/>
    </source>
</evidence>
<evidence type="ECO:0000256" key="1">
    <source>
        <dbReference type="SAM" id="MobiDB-lite"/>
    </source>
</evidence>
<feature type="region of interest" description="Disordered" evidence="1">
    <location>
        <begin position="441"/>
        <end position="460"/>
    </location>
</feature>
<dbReference type="SUPFAM" id="SSF56601">
    <property type="entry name" value="beta-lactamase/transpeptidase-like"/>
    <property type="match status" value="1"/>
</dbReference>
<name>A0ABS8BGR5_9NEIS</name>
<reference evidence="4 5" key="1">
    <citation type="submission" date="2021-10" db="EMBL/GenBank/DDBJ databases">
        <authorList>
            <person name="Chen M."/>
        </authorList>
    </citation>
    <scope>NUCLEOTIDE SEQUENCE [LARGE SCALE GENOMIC DNA]</scope>
    <source>
        <strain evidence="4 5">H3-26</strain>
    </source>
</reference>